<dbReference type="GO" id="GO:0005829">
    <property type="term" value="C:cytosol"/>
    <property type="evidence" value="ECO:0007669"/>
    <property type="project" value="TreeGrafter"/>
</dbReference>
<keyword evidence="3" id="KW-0175">Coiled coil</keyword>
<dbReference type="SUPFAM" id="SSF52540">
    <property type="entry name" value="P-loop containing nucleoside triphosphate hydrolases"/>
    <property type="match status" value="1"/>
</dbReference>
<dbReference type="InterPro" id="IPR002586">
    <property type="entry name" value="CobQ/CobB/MinD/ParA_Nub-bd_dom"/>
</dbReference>
<dbReference type="InterPro" id="IPR050625">
    <property type="entry name" value="ParA/MinD_ATPase"/>
</dbReference>
<keyword evidence="2" id="KW-0067">ATP-binding</keyword>
<gene>
    <name evidence="5" type="ordered locus">Sinac_0005</name>
</gene>
<accession>L0D4W4</accession>
<evidence type="ECO:0000256" key="2">
    <source>
        <dbReference type="ARBA" id="ARBA00022840"/>
    </source>
</evidence>
<feature type="domain" description="CobQ/CobB/MinD/ParA nucleotide binding" evidence="4">
    <location>
        <begin position="9"/>
        <end position="154"/>
    </location>
</feature>
<organism evidence="5 6">
    <name type="scientific">Singulisphaera acidiphila (strain ATCC BAA-1392 / DSM 18658 / VKM B-2454 / MOB10)</name>
    <dbReference type="NCBI Taxonomy" id="886293"/>
    <lineage>
        <taxon>Bacteria</taxon>
        <taxon>Pseudomonadati</taxon>
        <taxon>Planctomycetota</taxon>
        <taxon>Planctomycetia</taxon>
        <taxon>Isosphaerales</taxon>
        <taxon>Isosphaeraceae</taxon>
        <taxon>Singulisphaera</taxon>
    </lineage>
</organism>
<dbReference type="eggNOG" id="COG0457">
    <property type="taxonomic scope" value="Bacteria"/>
</dbReference>
<dbReference type="SUPFAM" id="SSF48452">
    <property type="entry name" value="TPR-like"/>
    <property type="match status" value="1"/>
</dbReference>
<dbReference type="Pfam" id="PF01656">
    <property type="entry name" value="CbiA"/>
    <property type="match status" value="1"/>
</dbReference>
<evidence type="ECO:0000313" key="5">
    <source>
        <dbReference type="EMBL" id="AGA24469.1"/>
    </source>
</evidence>
<keyword evidence="6" id="KW-1185">Reference proteome</keyword>
<dbReference type="PANTHER" id="PTHR43384:SF6">
    <property type="entry name" value="SEPTUM SITE-DETERMINING PROTEIN MIND HOMOLOG, CHLOROPLASTIC"/>
    <property type="match status" value="1"/>
</dbReference>
<evidence type="ECO:0000259" key="4">
    <source>
        <dbReference type="Pfam" id="PF01656"/>
    </source>
</evidence>
<dbReference type="PANTHER" id="PTHR43384">
    <property type="entry name" value="SEPTUM SITE-DETERMINING PROTEIN MIND HOMOLOG, CHLOROPLASTIC-RELATED"/>
    <property type="match status" value="1"/>
</dbReference>
<dbReference type="NCBIfam" id="NF047398">
    <property type="entry name" value="AAA_KGGVGR"/>
    <property type="match status" value="1"/>
</dbReference>
<dbReference type="InterPro" id="IPR019734">
    <property type="entry name" value="TPR_rpt"/>
</dbReference>
<dbReference type="AlphaFoldDB" id="L0D4W4"/>
<dbReference type="GO" id="GO:0009898">
    <property type="term" value="C:cytoplasmic side of plasma membrane"/>
    <property type="evidence" value="ECO:0007669"/>
    <property type="project" value="TreeGrafter"/>
</dbReference>
<evidence type="ECO:0000313" key="6">
    <source>
        <dbReference type="Proteomes" id="UP000010798"/>
    </source>
</evidence>
<dbReference type="Gene3D" id="3.40.50.300">
    <property type="entry name" value="P-loop containing nucleotide triphosphate hydrolases"/>
    <property type="match status" value="1"/>
</dbReference>
<reference evidence="5 6" key="1">
    <citation type="submission" date="2012-02" db="EMBL/GenBank/DDBJ databases">
        <title>Complete sequence of chromosome of Singulisphaera acidiphila DSM 18658.</title>
        <authorList>
            <consortium name="US DOE Joint Genome Institute (JGI-PGF)"/>
            <person name="Lucas S."/>
            <person name="Copeland A."/>
            <person name="Lapidus A."/>
            <person name="Glavina del Rio T."/>
            <person name="Dalin E."/>
            <person name="Tice H."/>
            <person name="Bruce D."/>
            <person name="Goodwin L."/>
            <person name="Pitluck S."/>
            <person name="Peters L."/>
            <person name="Ovchinnikova G."/>
            <person name="Chertkov O."/>
            <person name="Kyrpides N."/>
            <person name="Mavromatis K."/>
            <person name="Ivanova N."/>
            <person name="Brettin T."/>
            <person name="Detter J.C."/>
            <person name="Han C."/>
            <person name="Larimer F."/>
            <person name="Land M."/>
            <person name="Hauser L."/>
            <person name="Markowitz V."/>
            <person name="Cheng J.-F."/>
            <person name="Hugenholtz P."/>
            <person name="Woyke T."/>
            <person name="Wu D."/>
            <person name="Tindall B."/>
            <person name="Pomrenke H."/>
            <person name="Brambilla E."/>
            <person name="Klenk H.-P."/>
            <person name="Eisen J.A."/>
        </authorList>
    </citation>
    <scope>NUCLEOTIDE SEQUENCE [LARGE SCALE GENOMIC DNA]</scope>
    <source>
        <strain evidence="6">ATCC BAA-1392 / DSM 18658 / VKM B-2454 / MOB10</strain>
    </source>
</reference>
<dbReference type="InterPro" id="IPR027417">
    <property type="entry name" value="P-loop_NTPase"/>
</dbReference>
<dbReference type="Proteomes" id="UP000010798">
    <property type="component" value="Chromosome"/>
</dbReference>
<protein>
    <submittedName>
        <fullName evidence="5">CobQ/CobB/MinD/ParA nucleotide binding domain-containing protein</fullName>
    </submittedName>
</protein>
<dbReference type="eggNOG" id="COG1192">
    <property type="taxonomic scope" value="Bacteria"/>
</dbReference>
<keyword evidence="1" id="KW-0547">Nucleotide-binding</keyword>
<dbReference type="GO" id="GO:0005524">
    <property type="term" value="F:ATP binding"/>
    <property type="evidence" value="ECO:0007669"/>
    <property type="project" value="UniProtKB-KW"/>
</dbReference>
<dbReference type="EMBL" id="CP003364">
    <property type="protein sequence ID" value="AGA24469.1"/>
    <property type="molecule type" value="Genomic_DNA"/>
</dbReference>
<dbReference type="InterPro" id="IPR011990">
    <property type="entry name" value="TPR-like_helical_dom_sf"/>
</dbReference>
<dbReference type="HOGENOM" id="CLU_432687_0_0_0"/>
<dbReference type="SMART" id="SM00028">
    <property type="entry name" value="TPR"/>
    <property type="match status" value="4"/>
</dbReference>
<name>L0D4W4_SINAD</name>
<dbReference type="GO" id="GO:0051782">
    <property type="term" value="P:negative regulation of cell division"/>
    <property type="evidence" value="ECO:0007669"/>
    <property type="project" value="TreeGrafter"/>
</dbReference>
<dbReference type="KEGG" id="saci:Sinac_0005"/>
<dbReference type="OrthoDB" id="9778733at2"/>
<sequence length="632" mass="70148">MNDFSQIFAFYSFKGGVGRSMAVLNLAYALAAIGRNVLILDMDLEAPGLSGFLDRNQEIPGFAASDMVDLVKWASTTSLPLNPLSFPLHSEYIVRVPREKLQGNPGANSEPGRLDILPVEEERDYYERLTALAMGSYDQDALIRMGSILRAWLKSLRFPIEVPDYYGPTAERTAAYDYVLVDSRTGITETGGLCIGPLSDQLVVLTALNDQNVKGTCKFLKEVGILESLPHSSTDADPTREKAGPRPGSKPCLIVASLVPAGEIETKRKRLEHLEEVLGKVVVKLSYHPQLALQESIFTRDYRDEYLAHEYDTLLRQVLRMAGDRNDDTLPERLTRRKHSPVEFRDTLRQLLHSATATGSENLLFFLLSEAIRSEIKDDADFILWDQACRALSGAGQSSSLSVITQWANLLSQWSLHSIDRGLATLRIEAAMNRYKQVCESDKATSHQKAEALLYRGITHGLQDEPHKEIDDFSAVIQMTDAPAELKTEALINRGVAHGKQDEPHKAIDDFSAVIQMTEAPDELKAKALANRVWVHYITGCYREAIEDGRQAVSLKPSDWLPHNNLAISLLVFGQTAEALVSYEAAIALANSAQLEEIMADLRGAIEQHKALAGAEEILDRIEARRQALKSE</sequence>
<evidence type="ECO:0000256" key="1">
    <source>
        <dbReference type="ARBA" id="ARBA00022741"/>
    </source>
</evidence>
<proteinExistence type="predicted"/>
<evidence type="ECO:0000256" key="3">
    <source>
        <dbReference type="SAM" id="Coils"/>
    </source>
</evidence>
<dbReference type="Gene3D" id="1.25.40.10">
    <property type="entry name" value="Tetratricopeptide repeat domain"/>
    <property type="match status" value="1"/>
</dbReference>
<dbReference type="STRING" id="886293.Sinac_0005"/>
<dbReference type="RefSeq" id="WP_015243654.1">
    <property type="nucleotide sequence ID" value="NC_019892.1"/>
</dbReference>
<feature type="coiled-coil region" evidence="3">
    <location>
        <begin position="592"/>
        <end position="632"/>
    </location>
</feature>
<dbReference type="GO" id="GO:0016887">
    <property type="term" value="F:ATP hydrolysis activity"/>
    <property type="evidence" value="ECO:0007669"/>
    <property type="project" value="TreeGrafter"/>
</dbReference>